<dbReference type="InterPro" id="IPR017441">
    <property type="entry name" value="Protein_kinase_ATP_BS"/>
</dbReference>
<evidence type="ECO:0000256" key="2">
    <source>
        <dbReference type="ARBA" id="ARBA00022679"/>
    </source>
</evidence>
<reference evidence="10" key="1">
    <citation type="journal article" date="2014" name="Proc. Natl. Acad. Sci. U.S.A.">
        <title>Extensive sampling of basidiomycete genomes demonstrates inadequacy of the white-rot/brown-rot paradigm for wood decay fungi.</title>
        <authorList>
            <person name="Riley R."/>
            <person name="Salamov A.A."/>
            <person name="Brown D.W."/>
            <person name="Nagy L.G."/>
            <person name="Floudas D."/>
            <person name="Held B.W."/>
            <person name="Levasseur A."/>
            <person name="Lombard V."/>
            <person name="Morin E."/>
            <person name="Otillar R."/>
            <person name="Lindquist E.A."/>
            <person name="Sun H."/>
            <person name="LaButti K.M."/>
            <person name="Schmutz J."/>
            <person name="Jabbour D."/>
            <person name="Luo H."/>
            <person name="Baker S.E."/>
            <person name="Pisabarro A.G."/>
            <person name="Walton J.D."/>
            <person name="Blanchette R.A."/>
            <person name="Henrissat B."/>
            <person name="Martin F."/>
            <person name="Cullen D."/>
            <person name="Hibbett D.S."/>
            <person name="Grigoriev I.V."/>
        </authorList>
    </citation>
    <scope>NUCLEOTIDE SEQUENCE [LARGE SCALE GENOMIC DNA]</scope>
    <source>
        <strain evidence="10">MUCL 33604</strain>
    </source>
</reference>
<dbReference type="Pfam" id="PF07714">
    <property type="entry name" value="PK_Tyr_Ser-Thr"/>
    <property type="match status" value="1"/>
</dbReference>
<evidence type="ECO:0000256" key="5">
    <source>
        <dbReference type="ARBA" id="ARBA00022840"/>
    </source>
</evidence>
<dbReference type="PANTHER" id="PTHR44329">
    <property type="entry name" value="SERINE/THREONINE-PROTEIN KINASE TNNI3K-RELATED"/>
    <property type="match status" value="1"/>
</dbReference>
<evidence type="ECO:0000256" key="3">
    <source>
        <dbReference type="ARBA" id="ARBA00022741"/>
    </source>
</evidence>
<evidence type="ECO:0000256" key="6">
    <source>
        <dbReference type="PROSITE-ProRule" id="PRU10141"/>
    </source>
</evidence>
<dbReference type="OrthoDB" id="5966500at2759"/>
<evidence type="ECO:0000256" key="4">
    <source>
        <dbReference type="ARBA" id="ARBA00022777"/>
    </source>
</evidence>
<evidence type="ECO:0000256" key="7">
    <source>
        <dbReference type="RuleBase" id="RU000304"/>
    </source>
</evidence>
<evidence type="ECO:0000313" key="9">
    <source>
        <dbReference type="EMBL" id="KDQ58032.1"/>
    </source>
</evidence>
<dbReference type="InterPro" id="IPR011009">
    <property type="entry name" value="Kinase-like_dom_sf"/>
</dbReference>
<dbReference type="PROSITE" id="PS50011">
    <property type="entry name" value="PROTEIN_KINASE_DOM"/>
    <property type="match status" value="1"/>
</dbReference>
<dbReference type="InterPro" id="IPR051681">
    <property type="entry name" value="Ser/Thr_Kinases-Pseudokinases"/>
</dbReference>
<dbReference type="Gene3D" id="3.30.200.20">
    <property type="entry name" value="Phosphorylase Kinase, domain 1"/>
    <property type="match status" value="1"/>
</dbReference>
<dbReference type="InterPro" id="IPR000719">
    <property type="entry name" value="Prot_kinase_dom"/>
</dbReference>
<dbReference type="GO" id="GO:0005524">
    <property type="term" value="F:ATP binding"/>
    <property type="evidence" value="ECO:0007669"/>
    <property type="project" value="UniProtKB-UniRule"/>
</dbReference>
<feature type="domain" description="Protein kinase" evidence="8">
    <location>
        <begin position="21"/>
        <end position="309"/>
    </location>
</feature>
<keyword evidence="3 6" id="KW-0547">Nucleotide-binding</keyword>
<dbReference type="HOGENOM" id="CLU_000288_7_18_1"/>
<evidence type="ECO:0000256" key="1">
    <source>
        <dbReference type="ARBA" id="ARBA00022527"/>
    </source>
</evidence>
<protein>
    <recommendedName>
        <fullName evidence="8">Protein kinase domain-containing protein</fullName>
    </recommendedName>
</protein>
<gene>
    <name evidence="9" type="ORF">JAAARDRAFT_57825</name>
</gene>
<dbReference type="SUPFAM" id="SSF56112">
    <property type="entry name" value="Protein kinase-like (PK-like)"/>
    <property type="match status" value="1"/>
</dbReference>
<accession>A0A067Q3H4</accession>
<dbReference type="AlphaFoldDB" id="A0A067Q3H4"/>
<dbReference type="PROSITE" id="PS00107">
    <property type="entry name" value="PROTEIN_KINASE_ATP"/>
    <property type="match status" value="1"/>
</dbReference>
<sequence>MSQVLPPGLPKSSIPLGCVVKTSQFPIGQGSFANVYKGDYHHPYSRHVIPVAIKVLVNAHLPGGEKSLIRLRREAWAWVQLSHPNVAPFLGLAQVHGLASDGLITDWAEYGNLHQHLKEQEYTKEWLCHFVRGIAGGLAHLHSRNVVHGDLKPDNVLVRKGMHGPYVQLTDFGLARIIDFRGYTTHTLGHCRYRAVELMHLSDESENDTVDGQYSLTNQCDVWSFAMLSLEVLSGKLPFCHFPTTKLARLLLQLQAALKIGDRPHREDHSALTTWCWDILCICWEGDPSRRPDMDRVVAWMNSASNPPLL</sequence>
<dbReference type="InterPro" id="IPR008271">
    <property type="entry name" value="Ser/Thr_kinase_AS"/>
</dbReference>
<dbReference type="EMBL" id="KL197718">
    <property type="protein sequence ID" value="KDQ58032.1"/>
    <property type="molecule type" value="Genomic_DNA"/>
</dbReference>
<proteinExistence type="inferred from homology"/>
<keyword evidence="1 7" id="KW-0723">Serine/threonine-protein kinase</keyword>
<dbReference type="InterPro" id="IPR001245">
    <property type="entry name" value="Ser-Thr/Tyr_kinase_cat_dom"/>
</dbReference>
<dbReference type="PANTHER" id="PTHR44329:SF288">
    <property type="entry name" value="MITOGEN-ACTIVATED PROTEIN KINASE KINASE KINASE 20"/>
    <property type="match status" value="1"/>
</dbReference>
<keyword evidence="2" id="KW-0808">Transferase</keyword>
<evidence type="ECO:0000313" key="10">
    <source>
        <dbReference type="Proteomes" id="UP000027265"/>
    </source>
</evidence>
<dbReference type="PROSITE" id="PS00108">
    <property type="entry name" value="PROTEIN_KINASE_ST"/>
    <property type="match status" value="1"/>
</dbReference>
<keyword evidence="5 6" id="KW-0067">ATP-binding</keyword>
<name>A0A067Q3H4_9AGAM</name>
<dbReference type="GO" id="GO:0004674">
    <property type="term" value="F:protein serine/threonine kinase activity"/>
    <property type="evidence" value="ECO:0007669"/>
    <property type="project" value="UniProtKB-KW"/>
</dbReference>
<dbReference type="Gene3D" id="1.10.510.10">
    <property type="entry name" value="Transferase(Phosphotransferase) domain 1"/>
    <property type="match status" value="1"/>
</dbReference>
<dbReference type="InParanoid" id="A0A067Q3H4"/>
<keyword evidence="10" id="KW-1185">Reference proteome</keyword>
<dbReference type="Proteomes" id="UP000027265">
    <property type="component" value="Unassembled WGS sequence"/>
</dbReference>
<keyword evidence="4" id="KW-0418">Kinase</keyword>
<evidence type="ECO:0000259" key="8">
    <source>
        <dbReference type="PROSITE" id="PS50011"/>
    </source>
</evidence>
<organism evidence="9 10">
    <name type="scientific">Jaapia argillacea MUCL 33604</name>
    <dbReference type="NCBI Taxonomy" id="933084"/>
    <lineage>
        <taxon>Eukaryota</taxon>
        <taxon>Fungi</taxon>
        <taxon>Dikarya</taxon>
        <taxon>Basidiomycota</taxon>
        <taxon>Agaricomycotina</taxon>
        <taxon>Agaricomycetes</taxon>
        <taxon>Agaricomycetidae</taxon>
        <taxon>Jaapiales</taxon>
        <taxon>Jaapiaceae</taxon>
        <taxon>Jaapia</taxon>
    </lineage>
</organism>
<dbReference type="STRING" id="933084.A0A067Q3H4"/>
<feature type="binding site" evidence="6">
    <location>
        <position position="54"/>
    </location>
    <ligand>
        <name>ATP</name>
        <dbReference type="ChEBI" id="CHEBI:30616"/>
    </ligand>
</feature>
<comment type="similarity">
    <text evidence="7">Belongs to the protein kinase superfamily.</text>
</comment>
<dbReference type="SMART" id="SM00220">
    <property type="entry name" value="S_TKc"/>
    <property type="match status" value="1"/>
</dbReference>
<dbReference type="PIRSF" id="PIRSF000654">
    <property type="entry name" value="Integrin-linked_kinase"/>
    <property type="match status" value="1"/>
</dbReference>